<organism evidence="2 3">
    <name type="scientific">Meganyctiphanes norvegica</name>
    <name type="common">Northern krill</name>
    <name type="synonym">Thysanopoda norvegica</name>
    <dbReference type="NCBI Taxonomy" id="48144"/>
    <lineage>
        <taxon>Eukaryota</taxon>
        <taxon>Metazoa</taxon>
        <taxon>Ecdysozoa</taxon>
        <taxon>Arthropoda</taxon>
        <taxon>Crustacea</taxon>
        <taxon>Multicrustacea</taxon>
        <taxon>Malacostraca</taxon>
        <taxon>Eumalacostraca</taxon>
        <taxon>Eucarida</taxon>
        <taxon>Euphausiacea</taxon>
        <taxon>Euphausiidae</taxon>
        <taxon>Meganyctiphanes</taxon>
    </lineage>
</organism>
<feature type="region of interest" description="Disordered" evidence="1">
    <location>
        <begin position="147"/>
        <end position="176"/>
    </location>
</feature>
<protein>
    <recommendedName>
        <fullName evidence="4">Armadillo repeat-containing protein 1</fullName>
    </recommendedName>
</protein>
<comment type="caution">
    <text evidence="2">The sequence shown here is derived from an EMBL/GenBank/DDBJ whole genome shotgun (WGS) entry which is preliminary data.</text>
</comment>
<evidence type="ECO:0000313" key="3">
    <source>
        <dbReference type="Proteomes" id="UP001497623"/>
    </source>
</evidence>
<dbReference type="Proteomes" id="UP001497623">
    <property type="component" value="Unassembled WGS sequence"/>
</dbReference>
<dbReference type="PANTHER" id="PTHR28592:SF1">
    <property type="entry name" value="ARMADILLO REPEAT-CONTAINING PROTEIN 1"/>
    <property type="match status" value="1"/>
</dbReference>
<sequence length="373" mass="41062">MIVIKSKDSQKIDLYQFVDIVEVMDETKIGEIEIGAAAEATIEAYRALATDPAKRLALALDRTCVQFLAYIIAEGNNNIVKIALETLTLIAQNSECKIPISNTFGILEALSSVSDDDQYSEDIRQKAAELFTSLQFVRHIRNQKIDEENSSAANSSSTNINDLLTKPDENDTISENISPTNLQAQKSDEVDTSYSFSGQGKIFGIGMRSKDSSDSLSQGNEISDSIGRKFPNYKSITLYIQGMVTTDHRELVENELVKVRGLVSIVFDLVHSRVTCRVRQEIPIEKLASAISRTDSLKAQLVTRGDNGEEIISLIGGGNASTPSLVDDLPEYLPEEEPQEKSSSAIALSAAFRETATNLLFTATDLLQKSFYW</sequence>
<dbReference type="SUPFAM" id="SSF55008">
    <property type="entry name" value="HMA, heavy metal-associated domain"/>
    <property type="match status" value="1"/>
</dbReference>
<keyword evidence="3" id="KW-1185">Reference proteome</keyword>
<gene>
    <name evidence="2" type="ORF">MNOR_LOCUS21591</name>
</gene>
<name>A0AAV2R766_MEGNR</name>
<accession>A0AAV2R766</accession>
<evidence type="ECO:0008006" key="4">
    <source>
        <dbReference type="Google" id="ProtNLM"/>
    </source>
</evidence>
<proteinExistence type="predicted"/>
<dbReference type="PANTHER" id="PTHR28592">
    <property type="entry name" value="ARMADILLO REPEAT-CONTAINING PROTEIN 1"/>
    <property type="match status" value="1"/>
</dbReference>
<dbReference type="InterPro" id="IPR016024">
    <property type="entry name" value="ARM-type_fold"/>
</dbReference>
<evidence type="ECO:0000313" key="2">
    <source>
        <dbReference type="EMBL" id="CAL4119030.1"/>
    </source>
</evidence>
<evidence type="ECO:0000256" key="1">
    <source>
        <dbReference type="SAM" id="MobiDB-lite"/>
    </source>
</evidence>
<reference evidence="2 3" key="1">
    <citation type="submission" date="2024-05" db="EMBL/GenBank/DDBJ databases">
        <authorList>
            <person name="Wallberg A."/>
        </authorList>
    </citation>
    <scope>NUCLEOTIDE SEQUENCE [LARGE SCALE GENOMIC DNA]</scope>
</reference>
<dbReference type="InterPro" id="IPR036163">
    <property type="entry name" value="HMA_dom_sf"/>
</dbReference>
<dbReference type="GO" id="GO:0046872">
    <property type="term" value="F:metal ion binding"/>
    <property type="evidence" value="ECO:0007669"/>
    <property type="project" value="InterPro"/>
</dbReference>
<dbReference type="SUPFAM" id="SSF48371">
    <property type="entry name" value="ARM repeat"/>
    <property type="match status" value="1"/>
</dbReference>
<dbReference type="AlphaFoldDB" id="A0AAV2R766"/>
<dbReference type="EMBL" id="CAXKWB010017492">
    <property type="protein sequence ID" value="CAL4119030.1"/>
    <property type="molecule type" value="Genomic_DNA"/>
</dbReference>